<reference evidence="2" key="2">
    <citation type="submission" date="2020-09" db="EMBL/GenBank/DDBJ databases">
        <authorList>
            <person name="Sun Q."/>
            <person name="Zhou Y."/>
        </authorList>
    </citation>
    <scope>NUCLEOTIDE SEQUENCE</scope>
    <source>
        <strain evidence="2">CGMCC 1.12160</strain>
    </source>
</reference>
<evidence type="ECO:0000259" key="1">
    <source>
        <dbReference type="Pfam" id="PF12146"/>
    </source>
</evidence>
<proteinExistence type="predicted"/>
<dbReference type="InterPro" id="IPR022742">
    <property type="entry name" value="Hydrolase_4"/>
</dbReference>
<keyword evidence="2" id="KW-0378">Hydrolase</keyword>
<keyword evidence="3" id="KW-1185">Reference proteome</keyword>
<organism evidence="2 3">
    <name type="scientific">Ornithinimicrobium tianjinense</name>
    <dbReference type="NCBI Taxonomy" id="1195761"/>
    <lineage>
        <taxon>Bacteria</taxon>
        <taxon>Bacillati</taxon>
        <taxon>Actinomycetota</taxon>
        <taxon>Actinomycetes</taxon>
        <taxon>Micrococcales</taxon>
        <taxon>Ornithinimicrobiaceae</taxon>
        <taxon>Ornithinimicrobium</taxon>
    </lineage>
</organism>
<dbReference type="GO" id="GO:0016787">
    <property type="term" value="F:hydrolase activity"/>
    <property type="evidence" value="ECO:0007669"/>
    <property type="project" value="UniProtKB-KW"/>
</dbReference>
<dbReference type="SUPFAM" id="SSF53474">
    <property type="entry name" value="alpha/beta-Hydrolases"/>
    <property type="match status" value="1"/>
</dbReference>
<evidence type="ECO:0000313" key="2">
    <source>
        <dbReference type="EMBL" id="GGF46220.1"/>
    </source>
</evidence>
<dbReference type="InterPro" id="IPR029058">
    <property type="entry name" value="AB_hydrolase_fold"/>
</dbReference>
<gene>
    <name evidence="2" type="ORF">GCM10011366_12440</name>
</gene>
<sequence length="306" mass="32448">MSTSTFTHAVPDGTILHVHRWLPEALPRAVVQVAHGMVEHAARYDHLGERLSASGYAVYASDHRGHGRTAGGPDELGHLGDDGGFDAVVDDLAALTAELRDAHPGVPVVLLGHSMGSFLARAYAARHGELIDGLILSGTAGDPGLLGAVGQRLASLEARVRGPRARSRLMEALVLGPNNRPFRPARTKFDWLSRDAAQVDAYAADELSGGTATAAFYRDLLQGLRRVNRPSTAALTPSDLPVHIVVGEVDPVGGQAAAVEVAGLLLAAGVRDVTVRVWPGARHEVLNETNRDEVEANLLAWLDAHF</sequence>
<reference evidence="2" key="1">
    <citation type="journal article" date="2014" name="Int. J. Syst. Evol. Microbiol.">
        <title>Complete genome sequence of Corynebacterium casei LMG S-19264T (=DSM 44701T), isolated from a smear-ripened cheese.</title>
        <authorList>
            <consortium name="US DOE Joint Genome Institute (JGI-PGF)"/>
            <person name="Walter F."/>
            <person name="Albersmeier A."/>
            <person name="Kalinowski J."/>
            <person name="Ruckert C."/>
        </authorList>
    </citation>
    <scope>NUCLEOTIDE SEQUENCE</scope>
    <source>
        <strain evidence="2">CGMCC 1.12160</strain>
    </source>
</reference>
<name>A0A917BHS1_9MICO</name>
<feature type="domain" description="Serine aminopeptidase S33" evidence="1">
    <location>
        <begin position="27"/>
        <end position="290"/>
    </location>
</feature>
<dbReference type="Proteomes" id="UP000605670">
    <property type="component" value="Unassembled WGS sequence"/>
</dbReference>
<evidence type="ECO:0000313" key="3">
    <source>
        <dbReference type="Proteomes" id="UP000605670"/>
    </source>
</evidence>
<dbReference type="PANTHER" id="PTHR11614">
    <property type="entry name" value="PHOSPHOLIPASE-RELATED"/>
    <property type="match status" value="1"/>
</dbReference>
<dbReference type="Pfam" id="PF12146">
    <property type="entry name" value="Hydrolase_4"/>
    <property type="match status" value="1"/>
</dbReference>
<protein>
    <submittedName>
        <fullName evidence="2">Alpha/beta hydrolase</fullName>
    </submittedName>
</protein>
<dbReference type="RefSeq" id="WP_188428790.1">
    <property type="nucleotide sequence ID" value="NZ_BAABKH010000005.1"/>
</dbReference>
<dbReference type="Gene3D" id="3.40.50.1820">
    <property type="entry name" value="alpha/beta hydrolase"/>
    <property type="match status" value="1"/>
</dbReference>
<dbReference type="InterPro" id="IPR051044">
    <property type="entry name" value="MAG_DAG_Lipase"/>
</dbReference>
<dbReference type="AlphaFoldDB" id="A0A917BHS1"/>
<dbReference type="EMBL" id="BMEM01000001">
    <property type="protein sequence ID" value="GGF46220.1"/>
    <property type="molecule type" value="Genomic_DNA"/>
</dbReference>
<comment type="caution">
    <text evidence="2">The sequence shown here is derived from an EMBL/GenBank/DDBJ whole genome shotgun (WGS) entry which is preliminary data.</text>
</comment>
<accession>A0A917BHS1</accession>